<protein>
    <submittedName>
        <fullName evidence="1">Uncharacterized protein</fullName>
    </submittedName>
</protein>
<evidence type="ECO:0000313" key="1">
    <source>
        <dbReference type="EMBL" id="RWR92541.1"/>
    </source>
</evidence>
<keyword evidence="2" id="KW-1185">Reference proteome</keyword>
<accession>A0A443PP36</accession>
<evidence type="ECO:0000313" key="2">
    <source>
        <dbReference type="Proteomes" id="UP000283530"/>
    </source>
</evidence>
<dbReference type="EMBL" id="QPKB01000009">
    <property type="protein sequence ID" value="RWR92541.1"/>
    <property type="molecule type" value="Genomic_DNA"/>
</dbReference>
<proteinExistence type="predicted"/>
<gene>
    <name evidence="1" type="ORF">CKAN_02175600</name>
</gene>
<organism evidence="1 2">
    <name type="scientific">Cinnamomum micranthum f. kanehirae</name>
    <dbReference type="NCBI Taxonomy" id="337451"/>
    <lineage>
        <taxon>Eukaryota</taxon>
        <taxon>Viridiplantae</taxon>
        <taxon>Streptophyta</taxon>
        <taxon>Embryophyta</taxon>
        <taxon>Tracheophyta</taxon>
        <taxon>Spermatophyta</taxon>
        <taxon>Magnoliopsida</taxon>
        <taxon>Magnoliidae</taxon>
        <taxon>Laurales</taxon>
        <taxon>Lauraceae</taxon>
        <taxon>Cinnamomum</taxon>
    </lineage>
</organism>
<name>A0A443PP36_9MAGN</name>
<comment type="caution">
    <text evidence="1">The sequence shown here is derived from an EMBL/GenBank/DDBJ whole genome shotgun (WGS) entry which is preliminary data.</text>
</comment>
<sequence>MLKNKKSPNNTCIQIGRQRGKTQYKKRKPAKPELLIRPHYIHLTNSEIPNSFAIPLSNSSAKRFLIYLS</sequence>
<dbReference type="Proteomes" id="UP000283530">
    <property type="component" value="Unassembled WGS sequence"/>
</dbReference>
<dbReference type="AlphaFoldDB" id="A0A443PP36"/>
<reference evidence="1 2" key="1">
    <citation type="journal article" date="2019" name="Nat. Plants">
        <title>Stout camphor tree genome fills gaps in understanding of flowering plant genome evolution.</title>
        <authorList>
            <person name="Chaw S.M."/>
            <person name="Liu Y.C."/>
            <person name="Wu Y.W."/>
            <person name="Wang H.Y."/>
            <person name="Lin C.I."/>
            <person name="Wu C.S."/>
            <person name="Ke H.M."/>
            <person name="Chang L.Y."/>
            <person name="Hsu C.Y."/>
            <person name="Yang H.T."/>
            <person name="Sudianto E."/>
            <person name="Hsu M.H."/>
            <person name="Wu K.P."/>
            <person name="Wang L.N."/>
            <person name="Leebens-Mack J.H."/>
            <person name="Tsai I.J."/>
        </authorList>
    </citation>
    <scope>NUCLEOTIDE SEQUENCE [LARGE SCALE GENOMIC DNA]</scope>
    <source>
        <strain evidence="2">cv. Chaw 1501</strain>
        <tissue evidence="1">Young leaves</tissue>
    </source>
</reference>